<feature type="compositionally biased region" description="Low complexity" evidence="1">
    <location>
        <begin position="285"/>
        <end position="298"/>
    </location>
</feature>
<feature type="region of interest" description="Disordered" evidence="1">
    <location>
        <begin position="285"/>
        <end position="356"/>
    </location>
</feature>
<protein>
    <submittedName>
        <fullName evidence="2">Uncharacterized protein</fullName>
    </submittedName>
</protein>
<organism evidence="2 3">
    <name type="scientific">Loxostege sticticalis</name>
    <name type="common">Beet webworm moth</name>
    <dbReference type="NCBI Taxonomy" id="481309"/>
    <lineage>
        <taxon>Eukaryota</taxon>
        <taxon>Metazoa</taxon>
        <taxon>Ecdysozoa</taxon>
        <taxon>Arthropoda</taxon>
        <taxon>Hexapoda</taxon>
        <taxon>Insecta</taxon>
        <taxon>Pterygota</taxon>
        <taxon>Neoptera</taxon>
        <taxon>Endopterygota</taxon>
        <taxon>Lepidoptera</taxon>
        <taxon>Glossata</taxon>
        <taxon>Ditrysia</taxon>
        <taxon>Pyraloidea</taxon>
        <taxon>Crambidae</taxon>
        <taxon>Pyraustinae</taxon>
        <taxon>Loxostege</taxon>
    </lineage>
</organism>
<comment type="caution">
    <text evidence="2">The sequence shown here is derived from an EMBL/GenBank/DDBJ whole genome shotgun (WGS) entry which is preliminary data.</text>
</comment>
<evidence type="ECO:0000313" key="3">
    <source>
        <dbReference type="Proteomes" id="UP001549920"/>
    </source>
</evidence>
<dbReference type="EMBL" id="JBEUOH010000006">
    <property type="protein sequence ID" value="KAL0892612.1"/>
    <property type="molecule type" value="Genomic_DNA"/>
</dbReference>
<proteinExistence type="predicted"/>
<name>A0ABR3I8K4_LOXSC</name>
<feature type="region of interest" description="Disordered" evidence="1">
    <location>
        <begin position="72"/>
        <end position="94"/>
    </location>
</feature>
<dbReference type="PANTHER" id="PTHR34239:SF2">
    <property type="entry name" value="TRANSPOSABLE ELEMENT P TRANSPOSASE_THAP9 CONSERVED DOMAIN-CONTAINING PROTEIN"/>
    <property type="match status" value="1"/>
</dbReference>
<keyword evidence="3" id="KW-1185">Reference proteome</keyword>
<dbReference type="Proteomes" id="UP001549920">
    <property type="component" value="Unassembled WGS sequence"/>
</dbReference>
<sequence>MGNKRKREEEEARITKKIKKLERKLQRRKRIISSSSDDGRGLLDMPSLIAPIPQTSSHEIDPKESTLNLDLNLAEPGPSAAPGISTTNTSNHEEEVELDEDILKILGEAPQPDLALGKDIHKHIASRWQDILLKGLSKETKEPIMKKYLIPANCKLLIAPLLNPEAKTAVPDVLAKRDTTIMQKQNQIGVALAALSQVTELILQNETSKQVLLQPLSDACRILCDSHNIETKTRRSILMSSINTSLRDTLASTDRDKYLFGEDLAEKLKTAKTVQKTGESLLKTNAVASSSKNSNAKGNPKRNLNFRGPIQRRPPNRAESSRGRPPGRQTRGTTYSRPPPPPPPRASSPSKRNYRR</sequence>
<feature type="compositionally biased region" description="Pro residues" evidence="1">
    <location>
        <begin position="337"/>
        <end position="346"/>
    </location>
</feature>
<gene>
    <name evidence="2" type="ORF">ABMA27_014341</name>
</gene>
<feature type="compositionally biased region" description="Low complexity" evidence="1">
    <location>
        <begin position="323"/>
        <end position="336"/>
    </location>
</feature>
<evidence type="ECO:0000256" key="1">
    <source>
        <dbReference type="SAM" id="MobiDB-lite"/>
    </source>
</evidence>
<accession>A0ABR3I8K4</accession>
<dbReference type="PANTHER" id="PTHR34239">
    <property type="entry name" value="APPLE DOMAIN-CONTAINING PROTEIN"/>
    <property type="match status" value="1"/>
</dbReference>
<evidence type="ECO:0000313" key="2">
    <source>
        <dbReference type="EMBL" id="KAL0892612.1"/>
    </source>
</evidence>
<feature type="region of interest" description="Disordered" evidence="1">
    <location>
        <begin position="25"/>
        <end position="44"/>
    </location>
</feature>
<reference evidence="2 3" key="1">
    <citation type="submission" date="2024-06" db="EMBL/GenBank/DDBJ databases">
        <title>A chromosome-level genome assembly of beet webworm, Loxostege sticticalis.</title>
        <authorList>
            <person name="Zhang Y."/>
        </authorList>
    </citation>
    <scope>NUCLEOTIDE SEQUENCE [LARGE SCALE GENOMIC DNA]</scope>
    <source>
        <strain evidence="2">AQ026</strain>
        <tissue evidence="2">Whole body</tissue>
    </source>
</reference>